<organism evidence="1 2">
    <name type="scientific">Proteiniclasticum sediminis</name>
    <dbReference type="NCBI Taxonomy" id="2804028"/>
    <lineage>
        <taxon>Bacteria</taxon>
        <taxon>Bacillati</taxon>
        <taxon>Bacillota</taxon>
        <taxon>Clostridia</taxon>
        <taxon>Eubacteriales</taxon>
        <taxon>Clostridiaceae</taxon>
        <taxon>Proteiniclasticum</taxon>
    </lineage>
</organism>
<sequence length="149" mass="16494">MKAYRGGLLLETILALFLLGVLVGLGGGGKPKAISQNPREAPVILYGTLLSEMREVSEGRSLKTVRVYEHLLLRQDRKGVLEGRTVLDPGMRIYYGSAYHPTFTASTDYSFLINGVSNRSGLLYFYRDGRLEATMMIHLGTQTLDVRGP</sequence>
<gene>
    <name evidence="1" type="ORF">KCG48_01285</name>
</gene>
<proteinExistence type="predicted"/>
<dbReference type="Proteomes" id="UP000675379">
    <property type="component" value="Unassembled WGS sequence"/>
</dbReference>
<accession>A0A941HP54</accession>
<dbReference type="EMBL" id="JAGSCS010000001">
    <property type="protein sequence ID" value="MBR0574964.1"/>
    <property type="molecule type" value="Genomic_DNA"/>
</dbReference>
<reference evidence="1" key="1">
    <citation type="submission" date="2021-04" db="EMBL/GenBank/DDBJ databases">
        <title>Proteiniclasticum sedimins sp. nov., an obligate anaerobic bacterium isolated from anaerobic sludge.</title>
        <authorList>
            <person name="Liu J."/>
        </authorList>
    </citation>
    <scope>NUCLEOTIDE SEQUENCE</scope>
    <source>
        <strain evidence="1">BAD-10</strain>
    </source>
</reference>
<evidence type="ECO:0000313" key="2">
    <source>
        <dbReference type="Proteomes" id="UP000675379"/>
    </source>
</evidence>
<comment type="caution">
    <text evidence="1">The sequence shown here is derived from an EMBL/GenBank/DDBJ whole genome shotgun (WGS) entry which is preliminary data.</text>
</comment>
<evidence type="ECO:0000313" key="1">
    <source>
        <dbReference type="EMBL" id="MBR0574964.1"/>
    </source>
</evidence>
<name>A0A941HP54_9CLOT</name>
<dbReference type="AlphaFoldDB" id="A0A941HP54"/>
<dbReference type="RefSeq" id="WP_211799473.1">
    <property type="nucleotide sequence ID" value="NZ_JAGSCS010000001.1"/>
</dbReference>
<protein>
    <submittedName>
        <fullName evidence="1">Uncharacterized protein</fullName>
    </submittedName>
</protein>
<keyword evidence="2" id="KW-1185">Reference proteome</keyword>